<dbReference type="SUPFAM" id="SSF53850">
    <property type="entry name" value="Periplasmic binding protein-like II"/>
    <property type="match status" value="1"/>
</dbReference>
<dbReference type="InterPro" id="IPR015168">
    <property type="entry name" value="SsuA/THI5"/>
</dbReference>
<evidence type="ECO:0000256" key="4">
    <source>
        <dbReference type="SAM" id="SignalP"/>
    </source>
</evidence>
<dbReference type="Pfam" id="PF09084">
    <property type="entry name" value="NMT1"/>
    <property type="match status" value="1"/>
</dbReference>
<comment type="caution">
    <text evidence="6">The sequence shown here is derived from an EMBL/GenBank/DDBJ whole genome shotgun (WGS) entry which is preliminary data.</text>
</comment>
<evidence type="ECO:0000256" key="1">
    <source>
        <dbReference type="ARBA" id="ARBA00004418"/>
    </source>
</evidence>
<feature type="signal peptide" evidence="4">
    <location>
        <begin position="1"/>
        <end position="29"/>
    </location>
</feature>
<evidence type="ECO:0000313" key="7">
    <source>
        <dbReference type="Proteomes" id="UP000248887"/>
    </source>
</evidence>
<dbReference type="InterPro" id="IPR001638">
    <property type="entry name" value="Solute-binding_3/MltF_N"/>
</dbReference>
<feature type="domain" description="Solute-binding protein family 3/N-terminal" evidence="5">
    <location>
        <begin position="37"/>
        <end position="245"/>
    </location>
</feature>
<dbReference type="GO" id="GO:0042597">
    <property type="term" value="C:periplasmic space"/>
    <property type="evidence" value="ECO:0007669"/>
    <property type="project" value="UniProtKB-SubCell"/>
</dbReference>
<dbReference type="PANTHER" id="PTHR30024">
    <property type="entry name" value="ALIPHATIC SULFONATES-BINDING PROTEIN-RELATED"/>
    <property type="match status" value="1"/>
</dbReference>
<dbReference type="EMBL" id="QFQD01000004">
    <property type="protein sequence ID" value="PZQ85232.1"/>
    <property type="molecule type" value="Genomic_DNA"/>
</dbReference>
<dbReference type="AlphaFoldDB" id="A0A2W5R890"/>
<comment type="subcellular location">
    <subcellularLocation>
        <location evidence="1">Periplasm</location>
    </subcellularLocation>
</comment>
<protein>
    <submittedName>
        <fullName evidence="6">Taurine ABC transporter substrate-binding protein</fullName>
    </submittedName>
</protein>
<evidence type="ECO:0000313" key="6">
    <source>
        <dbReference type="EMBL" id="PZQ85232.1"/>
    </source>
</evidence>
<evidence type="ECO:0000256" key="2">
    <source>
        <dbReference type="ARBA" id="ARBA00010742"/>
    </source>
</evidence>
<evidence type="ECO:0000259" key="5">
    <source>
        <dbReference type="SMART" id="SM00062"/>
    </source>
</evidence>
<reference evidence="6 7" key="1">
    <citation type="submission" date="2017-08" db="EMBL/GenBank/DDBJ databases">
        <title>Infants hospitalized years apart are colonized by the same room-sourced microbial strains.</title>
        <authorList>
            <person name="Brooks B."/>
            <person name="Olm M.R."/>
            <person name="Firek B.A."/>
            <person name="Baker R."/>
            <person name="Thomas B.C."/>
            <person name="Morowitz M.J."/>
            <person name="Banfield J.F."/>
        </authorList>
    </citation>
    <scope>NUCLEOTIDE SEQUENCE [LARGE SCALE GENOMIC DNA]</scope>
    <source>
        <strain evidence="6">S2_005_001_R2_27</strain>
    </source>
</reference>
<comment type="similarity">
    <text evidence="2">Belongs to the bacterial solute-binding protein SsuA/TauA family.</text>
</comment>
<accession>A0A2W5R890</accession>
<evidence type="ECO:0000256" key="3">
    <source>
        <dbReference type="ARBA" id="ARBA00022729"/>
    </source>
</evidence>
<proteinExistence type="inferred from homology"/>
<dbReference type="CDD" id="cd13563">
    <property type="entry name" value="PBP2_SsuA_like_6"/>
    <property type="match status" value="1"/>
</dbReference>
<feature type="chain" id="PRO_5015932723" evidence="4">
    <location>
        <begin position="30"/>
        <end position="328"/>
    </location>
</feature>
<dbReference type="Proteomes" id="UP000248887">
    <property type="component" value="Unassembled WGS sequence"/>
</dbReference>
<gene>
    <name evidence="6" type="ORF">DI549_02230</name>
</gene>
<organism evidence="6 7">
    <name type="scientific">Ancylobacter novellus</name>
    <name type="common">Thiobacillus novellus</name>
    <dbReference type="NCBI Taxonomy" id="921"/>
    <lineage>
        <taxon>Bacteria</taxon>
        <taxon>Pseudomonadati</taxon>
        <taxon>Pseudomonadota</taxon>
        <taxon>Alphaproteobacteria</taxon>
        <taxon>Hyphomicrobiales</taxon>
        <taxon>Xanthobacteraceae</taxon>
        <taxon>Ancylobacter</taxon>
    </lineage>
</organism>
<dbReference type="Gene3D" id="3.40.190.10">
    <property type="entry name" value="Periplasmic binding protein-like II"/>
    <property type="match status" value="2"/>
</dbReference>
<keyword evidence="3 4" id="KW-0732">Signal</keyword>
<sequence length="328" mass="35073">MLTTTFRRYLAGALTGAVLATAAAQPAFAGKISIGHTIWVGYGPLYLAKELGFFKENGVDVEFQVVDDSALAMAAQAAGKLDGTATTLDEILKYRSDNFCFKAVALFDESHGGDGMVSLKEINSLKDLKGKTVALNEGSTSQFWFSYLMKKEGLPLKDVEVLNMSADAAAAAFIAGQVPAAVTWEPNLTMVKTKNVGKVLTDSAATPGVIVDVLELSCSVLKDRPQDVKGFVAGLQKAVDYIKTNPEKAYAIMAKGVGGYLENPKDFADAASGVKFYDKAMTIDYLGTPDKPGKVTEVIKLGNEIWTDLGKIKKPIGYAEIIDPSFTQ</sequence>
<name>A0A2W5R890_ANCNO</name>
<dbReference type="SMART" id="SM00062">
    <property type="entry name" value="PBPb"/>
    <property type="match status" value="1"/>
</dbReference>
<dbReference type="PANTHER" id="PTHR30024:SF47">
    <property type="entry name" value="TAURINE-BINDING PERIPLASMIC PROTEIN"/>
    <property type="match status" value="1"/>
</dbReference>